<dbReference type="SMR" id="A0A1D6DYY7"/>
<feature type="region of interest" description="Disordered" evidence="1">
    <location>
        <begin position="26"/>
        <end position="80"/>
    </location>
</feature>
<gene>
    <name evidence="2" type="ORF">ZEAMMB73_Zm00001d002271</name>
</gene>
<accession>A0A1D6DYY7</accession>
<proteinExistence type="predicted"/>
<dbReference type="EMBL" id="CM007648">
    <property type="protein sequence ID" value="ONM13770.1"/>
    <property type="molecule type" value="Genomic_DNA"/>
</dbReference>
<reference evidence="2" key="1">
    <citation type="submission" date="2015-12" db="EMBL/GenBank/DDBJ databases">
        <title>Update maize B73 reference genome by single molecule sequencing technologies.</title>
        <authorList>
            <consortium name="Maize Genome Sequencing Project"/>
            <person name="Ware D."/>
        </authorList>
    </citation>
    <scope>NUCLEOTIDE SEQUENCE [LARGE SCALE GENOMIC DNA]</scope>
    <source>
        <tissue evidence="2">Seedling</tissue>
    </source>
</reference>
<feature type="compositionally biased region" description="Basic residues" evidence="1">
    <location>
        <begin position="55"/>
        <end position="80"/>
    </location>
</feature>
<dbReference type="InParanoid" id="A0A1D6DYY7"/>
<dbReference type="IntAct" id="A0A1D6DYY7">
    <property type="interactions" value="2"/>
</dbReference>
<protein>
    <submittedName>
        <fullName evidence="2">Nitrate-induced NOI protein</fullName>
    </submittedName>
</protein>
<sequence length="116" mass="13400">MATPVVGQQGARASAAQVWGVGREESGHVRGLHRHIPEGPRRQEDHHRPWGWERARRHSAGLQERRRRRRVQARLRRRQPVHAAQTEEVGLLWLLNRSSLCCCADSKGERIVQQLK</sequence>
<organism evidence="2">
    <name type="scientific">Zea mays</name>
    <name type="common">Maize</name>
    <dbReference type="NCBI Taxonomy" id="4577"/>
    <lineage>
        <taxon>Eukaryota</taxon>
        <taxon>Viridiplantae</taxon>
        <taxon>Streptophyta</taxon>
        <taxon>Embryophyta</taxon>
        <taxon>Tracheophyta</taxon>
        <taxon>Spermatophyta</taxon>
        <taxon>Magnoliopsida</taxon>
        <taxon>Liliopsida</taxon>
        <taxon>Poales</taxon>
        <taxon>Poaceae</taxon>
        <taxon>PACMAD clade</taxon>
        <taxon>Panicoideae</taxon>
        <taxon>Andropogonodae</taxon>
        <taxon>Andropogoneae</taxon>
        <taxon>Tripsacinae</taxon>
        <taxon>Zea</taxon>
    </lineage>
</organism>
<evidence type="ECO:0000256" key="1">
    <source>
        <dbReference type="SAM" id="MobiDB-lite"/>
    </source>
</evidence>
<evidence type="ECO:0000313" key="2">
    <source>
        <dbReference type="EMBL" id="ONM13770.1"/>
    </source>
</evidence>
<dbReference type="AlphaFoldDB" id="A0A1D6DYY7"/>
<feature type="compositionally biased region" description="Basic and acidic residues" evidence="1">
    <location>
        <begin position="35"/>
        <end position="54"/>
    </location>
</feature>
<name>A0A1D6DYY7_MAIZE</name>